<proteinExistence type="inferred from homology"/>
<comment type="similarity">
    <text evidence="1">Belongs to the DNA2/NAM7 helicase family.</text>
</comment>
<dbReference type="Pfam" id="PF13086">
    <property type="entry name" value="AAA_11"/>
    <property type="match status" value="1"/>
</dbReference>
<dbReference type="CDD" id="cd18808">
    <property type="entry name" value="SF1_C_Upf1"/>
    <property type="match status" value="1"/>
</dbReference>
<dbReference type="Proteomes" id="UP001596220">
    <property type="component" value="Unassembled WGS sequence"/>
</dbReference>
<dbReference type="Gene3D" id="1.10.510.10">
    <property type="entry name" value="Transferase(Phosphotransferase) domain 1"/>
    <property type="match status" value="1"/>
</dbReference>
<sequence length="1203" mass="133436">MDRLVSDLFCGTGSDFGSFRAPAGSAVRGRELLPDTLYRYDLVDSVSERAVTVQIYVGVSKLGEGLWKQELRVLQRVASLRHPALPSIKHGGHVEDEVALPYGFRGCAFVVTDAGMGQLFEGGDQGGSRAGLVEVIEYLRQNRRVAMAQFMSLADALAILHDMQIVHRNIWPGILDRIELDGEDQMVFGRFELSRLTSNLLRTSMLNARERAENARTLVLAQGGGAIAYFSPERIRFLLEDGAHMEDHRSDVYSLGMMVSEWMTGPIPEDLLAEVETAVHTRRDLGGTLDAVKRVNLHLVNAVRALPPALASLLKDMTAWDKPTGRLSASDVVNRISDHYERLTYEHDEATTTPYLLVFMPSKCRETIFAWELVDQDPASDDGRLETIEFLLDDLKGARILHMPGGAAGFIPGDDKETLAAADQLLVGRSVAWFCRPYEKEHGGFGRRGLPDEHGLLLAYPVQLETGRGRALRAAVDGARKRRWVSQLRVVASDIARTEIDAALAGSPSWQPLLDAVRDVVPQSKAERQYAQAFDWLLQFQRTALEGRRYPYIVERSDQVDRVTLRFDEERDRRWRHGSALATVFAGTPSLRPKMGDFFAGNANEDGSTLVSLRADDKGAPAWDEAFAGECVEGTANDTVIIVAGRRSRAVPERGWISPVDDLGSWMALNREEQARHELLRNRVLVEQLDRPNAITSVTLTKNSTSAQVAEAMMSTEPLFALQGPPGTGKTEVTADAVVRYLAEERGARVLISTQSNFALDNIAERLLGKLNLLGGGRSGSSHVVPVRATGLRGEDKVDPKIAPFLIHRLAEGTLEEIKAHTAKKRVDYRRDPVVLSLLQDWDDVVDACLPELIDRLQRAANLVFATCSSATPATLAKSASTDIFDWVIIEEAAKAWPTELAIPLSRGSRWSLVGDHRQLPAHRSREILRFLDSCAASPDEDLRVHGERRHEYLRVFGMFGNLFSDRVKRPGNKPRHTLRKQYRMRPAINEIVSRVFYPVDDVGPDGHVDITVEGLLSTGRDDIGLLHTPAELANAVVWVDTADTAACSDEPAWRNPGEVEVVNAILERMRPEPLPGKDGYGDHPLAVITPYRRQLDLLRAHSAIRPFASTIHAFQGREANVVVVSLVRDQRRGRSDTPWSNIGHLHERELISVLFSRAREHLVLVGSLRHFERDGGPMWSDVCALVRRQGRVVSAKSTGLGS</sequence>
<dbReference type="InterPro" id="IPR041677">
    <property type="entry name" value="DNA2/NAM7_AAA_11"/>
</dbReference>
<dbReference type="RefSeq" id="WP_380634012.1">
    <property type="nucleotide sequence ID" value="NZ_JBHSQO010000005.1"/>
</dbReference>
<keyword evidence="3" id="KW-0378">Hydrolase</keyword>
<name>A0ABW1P160_9PSEU</name>
<accession>A0ABW1P160</accession>
<dbReference type="Gene3D" id="3.40.50.300">
    <property type="entry name" value="P-loop containing nucleotide triphosphate hydrolases"/>
    <property type="match status" value="2"/>
</dbReference>
<gene>
    <name evidence="7" type="ORF">ACFP3R_07290</name>
</gene>
<dbReference type="EMBL" id="JBHSQO010000005">
    <property type="protein sequence ID" value="MFC6089070.1"/>
    <property type="molecule type" value="Genomic_DNA"/>
</dbReference>
<dbReference type="PANTHER" id="PTHR43788">
    <property type="entry name" value="DNA2/NAM7 HELICASE FAMILY MEMBER"/>
    <property type="match status" value="1"/>
</dbReference>
<dbReference type="PANTHER" id="PTHR43788:SF8">
    <property type="entry name" value="DNA-BINDING PROTEIN SMUBP-2"/>
    <property type="match status" value="1"/>
</dbReference>
<keyword evidence="4" id="KW-0347">Helicase</keyword>
<comment type="caution">
    <text evidence="7">The sequence shown here is derived from an EMBL/GenBank/DDBJ whole genome shotgun (WGS) entry which is preliminary data.</text>
</comment>
<dbReference type="Pfam" id="PF13087">
    <property type="entry name" value="AAA_12"/>
    <property type="match status" value="1"/>
</dbReference>
<protein>
    <submittedName>
        <fullName evidence="7">AAA domain-containing protein</fullName>
    </submittedName>
</protein>
<evidence type="ECO:0000313" key="7">
    <source>
        <dbReference type="EMBL" id="MFC6089070.1"/>
    </source>
</evidence>
<dbReference type="InterPro" id="IPR050534">
    <property type="entry name" value="Coronavir_polyprotein_1ab"/>
</dbReference>
<dbReference type="InterPro" id="IPR041679">
    <property type="entry name" value="DNA2/NAM7-like_C"/>
</dbReference>
<dbReference type="SUPFAM" id="SSF56112">
    <property type="entry name" value="Protein kinase-like (PK-like)"/>
    <property type="match status" value="1"/>
</dbReference>
<evidence type="ECO:0000256" key="1">
    <source>
        <dbReference type="ARBA" id="ARBA00007913"/>
    </source>
</evidence>
<evidence type="ECO:0000313" key="8">
    <source>
        <dbReference type="Proteomes" id="UP001596220"/>
    </source>
</evidence>
<reference evidence="8" key="1">
    <citation type="journal article" date="2019" name="Int. J. Syst. Evol. Microbiol.">
        <title>The Global Catalogue of Microorganisms (GCM) 10K type strain sequencing project: providing services to taxonomists for standard genome sequencing and annotation.</title>
        <authorList>
            <consortium name="The Broad Institute Genomics Platform"/>
            <consortium name="The Broad Institute Genome Sequencing Center for Infectious Disease"/>
            <person name="Wu L."/>
            <person name="Ma J."/>
        </authorList>
    </citation>
    <scope>NUCLEOTIDE SEQUENCE [LARGE SCALE GENOMIC DNA]</scope>
    <source>
        <strain evidence="8">CGMCC 4.7246</strain>
    </source>
</reference>
<evidence type="ECO:0000256" key="4">
    <source>
        <dbReference type="ARBA" id="ARBA00022806"/>
    </source>
</evidence>
<dbReference type="SUPFAM" id="SSF52540">
    <property type="entry name" value="P-loop containing nucleoside triphosphate hydrolases"/>
    <property type="match status" value="1"/>
</dbReference>
<evidence type="ECO:0000259" key="6">
    <source>
        <dbReference type="PROSITE" id="PS50011"/>
    </source>
</evidence>
<organism evidence="7 8">
    <name type="scientific">Saccharothrix lopnurensis</name>
    <dbReference type="NCBI Taxonomy" id="1670621"/>
    <lineage>
        <taxon>Bacteria</taxon>
        <taxon>Bacillati</taxon>
        <taxon>Actinomycetota</taxon>
        <taxon>Actinomycetes</taxon>
        <taxon>Pseudonocardiales</taxon>
        <taxon>Pseudonocardiaceae</taxon>
        <taxon>Saccharothrix</taxon>
    </lineage>
</organism>
<dbReference type="InterPro" id="IPR027417">
    <property type="entry name" value="P-loop_NTPase"/>
</dbReference>
<keyword evidence="8" id="KW-1185">Reference proteome</keyword>
<keyword evidence="2" id="KW-0547">Nucleotide-binding</keyword>
<evidence type="ECO:0000256" key="5">
    <source>
        <dbReference type="ARBA" id="ARBA00022840"/>
    </source>
</evidence>
<feature type="domain" description="Protein kinase" evidence="6">
    <location>
        <begin position="4"/>
        <end position="343"/>
    </location>
</feature>
<evidence type="ECO:0000256" key="3">
    <source>
        <dbReference type="ARBA" id="ARBA00022801"/>
    </source>
</evidence>
<evidence type="ECO:0000256" key="2">
    <source>
        <dbReference type="ARBA" id="ARBA00022741"/>
    </source>
</evidence>
<dbReference type="InterPro" id="IPR000719">
    <property type="entry name" value="Prot_kinase_dom"/>
</dbReference>
<dbReference type="InterPro" id="IPR011009">
    <property type="entry name" value="Kinase-like_dom_sf"/>
</dbReference>
<dbReference type="PROSITE" id="PS50011">
    <property type="entry name" value="PROTEIN_KINASE_DOM"/>
    <property type="match status" value="1"/>
</dbReference>
<dbReference type="InterPro" id="IPR047187">
    <property type="entry name" value="SF1_C_Upf1"/>
</dbReference>
<keyword evidence="5" id="KW-0067">ATP-binding</keyword>